<accession>A0A4Y2KZU3</accession>
<evidence type="ECO:0000313" key="2">
    <source>
        <dbReference type="Proteomes" id="UP000499080"/>
    </source>
</evidence>
<comment type="caution">
    <text evidence="1">The sequence shown here is derived from an EMBL/GenBank/DDBJ whole genome shotgun (WGS) entry which is preliminary data.</text>
</comment>
<keyword evidence="2" id="KW-1185">Reference proteome</keyword>
<evidence type="ECO:0000313" key="1">
    <source>
        <dbReference type="EMBL" id="GBN07659.1"/>
    </source>
</evidence>
<organism evidence="1 2">
    <name type="scientific">Araneus ventricosus</name>
    <name type="common">Orbweaver spider</name>
    <name type="synonym">Epeira ventricosa</name>
    <dbReference type="NCBI Taxonomy" id="182803"/>
    <lineage>
        <taxon>Eukaryota</taxon>
        <taxon>Metazoa</taxon>
        <taxon>Ecdysozoa</taxon>
        <taxon>Arthropoda</taxon>
        <taxon>Chelicerata</taxon>
        <taxon>Arachnida</taxon>
        <taxon>Araneae</taxon>
        <taxon>Araneomorphae</taxon>
        <taxon>Entelegynae</taxon>
        <taxon>Araneoidea</taxon>
        <taxon>Araneidae</taxon>
        <taxon>Araneus</taxon>
    </lineage>
</organism>
<dbReference type="Proteomes" id="UP000499080">
    <property type="component" value="Unassembled WGS sequence"/>
</dbReference>
<protein>
    <submittedName>
        <fullName evidence="1">Uncharacterized protein</fullName>
    </submittedName>
</protein>
<dbReference type="EMBL" id="BGPR01005176">
    <property type="protein sequence ID" value="GBN07659.1"/>
    <property type="molecule type" value="Genomic_DNA"/>
</dbReference>
<dbReference type="OrthoDB" id="6443573at2759"/>
<gene>
    <name evidence="1" type="ORF">AVEN_107928_1</name>
</gene>
<sequence length="139" mass="16174">MNCNRQQIYAAMCQKSTGKVTLHAWMSEKESNESSSGHEIFSSAVAKNQLHGECVFYWRYDGAYYGIKASQQLAHKSNIDITKRFRLACTYCLEQSIQTLWSEMEASVKTEILESSHCCMERFWVRRMIDGSRVPWRDI</sequence>
<name>A0A4Y2KZU3_ARAVE</name>
<dbReference type="AlphaFoldDB" id="A0A4Y2KZU3"/>
<reference evidence="1 2" key="1">
    <citation type="journal article" date="2019" name="Sci. Rep.">
        <title>Orb-weaving spider Araneus ventricosus genome elucidates the spidroin gene catalogue.</title>
        <authorList>
            <person name="Kono N."/>
            <person name="Nakamura H."/>
            <person name="Ohtoshi R."/>
            <person name="Moran D.A.P."/>
            <person name="Shinohara A."/>
            <person name="Yoshida Y."/>
            <person name="Fujiwara M."/>
            <person name="Mori M."/>
            <person name="Tomita M."/>
            <person name="Arakawa K."/>
        </authorList>
    </citation>
    <scope>NUCLEOTIDE SEQUENCE [LARGE SCALE GENOMIC DNA]</scope>
</reference>
<proteinExistence type="predicted"/>